<dbReference type="VEuPathDB" id="FungiDB:F9C07_2061017"/>
<evidence type="ECO:0000313" key="2">
    <source>
        <dbReference type="EMBL" id="QRD88852.1"/>
    </source>
</evidence>
<keyword evidence="1" id="KW-0812">Transmembrane</keyword>
<evidence type="ECO:0000256" key="1">
    <source>
        <dbReference type="SAM" id="Phobius"/>
    </source>
</evidence>
<dbReference type="EMBL" id="CP044619">
    <property type="protein sequence ID" value="QRD88852.1"/>
    <property type="molecule type" value="Genomic_DNA"/>
</dbReference>
<accession>A0A7U2MS54</accession>
<evidence type="ECO:0000313" key="3">
    <source>
        <dbReference type="Proteomes" id="UP000596276"/>
    </source>
</evidence>
<protein>
    <recommendedName>
        <fullName evidence="4">Major facilitator superfamily (MFS) profile domain-containing protein</fullName>
    </recommendedName>
</protein>
<organism evidence="2 3">
    <name type="scientific">Aspergillus flavus (strain ATCC 200026 / FGSC A1120 / IAM 13836 / NRRL 3357 / JCM 12722 / SRRC 167)</name>
    <dbReference type="NCBI Taxonomy" id="332952"/>
    <lineage>
        <taxon>Eukaryota</taxon>
        <taxon>Fungi</taxon>
        <taxon>Dikarya</taxon>
        <taxon>Ascomycota</taxon>
        <taxon>Pezizomycotina</taxon>
        <taxon>Eurotiomycetes</taxon>
        <taxon>Eurotiomycetidae</taxon>
        <taxon>Eurotiales</taxon>
        <taxon>Aspergillaceae</taxon>
        <taxon>Aspergillus</taxon>
        <taxon>Aspergillus subgen. Circumdati</taxon>
    </lineage>
</organism>
<dbReference type="InterPro" id="IPR050327">
    <property type="entry name" value="Proton-linked_MCT"/>
</dbReference>
<keyword evidence="1" id="KW-1133">Transmembrane helix</keyword>
<name>A0A7U2MS54_ASPFN</name>
<proteinExistence type="predicted"/>
<dbReference type="AlphaFoldDB" id="A0A7U2MS54"/>
<dbReference type="PANTHER" id="PTHR11360:SF234">
    <property type="entry name" value="MFS-TYPE TRANSPORTER DBAD-RELATED"/>
    <property type="match status" value="1"/>
</dbReference>
<feature type="transmembrane region" description="Helical" evidence="1">
    <location>
        <begin position="116"/>
        <end position="136"/>
    </location>
</feature>
<feature type="transmembrane region" description="Helical" evidence="1">
    <location>
        <begin position="89"/>
        <end position="110"/>
    </location>
</feature>
<keyword evidence="1" id="KW-0472">Membrane</keyword>
<sequence length="149" mass="15169">LLPIINASSTLGRLVPGYLSQIVGSFNDLVPFSVISGGLILCLLAVHSQGALLVFCVLYGCFSGSFVSLTGPVLVCLSPHVGVIGTRMGMCFTILSIALLVGTPISGAILDASGANPTWIFSGCLTLAGGIILAIARMAKTSGRAFVKA</sequence>
<dbReference type="VEuPathDB" id="FungiDB:AFLA_000870"/>
<feature type="non-terminal residue" evidence="2">
    <location>
        <position position="1"/>
    </location>
</feature>
<dbReference type="InterPro" id="IPR036259">
    <property type="entry name" value="MFS_trans_sf"/>
</dbReference>
<feature type="transmembrane region" description="Helical" evidence="1">
    <location>
        <begin position="29"/>
        <end position="46"/>
    </location>
</feature>
<feature type="transmembrane region" description="Helical" evidence="1">
    <location>
        <begin position="52"/>
        <end position="77"/>
    </location>
</feature>
<dbReference type="Proteomes" id="UP000596276">
    <property type="component" value="Chromosome 1"/>
</dbReference>
<evidence type="ECO:0008006" key="4">
    <source>
        <dbReference type="Google" id="ProtNLM"/>
    </source>
</evidence>
<keyword evidence="3" id="KW-1185">Reference proteome</keyword>
<dbReference type="Gene3D" id="1.20.1250.20">
    <property type="entry name" value="MFS general substrate transporter like domains"/>
    <property type="match status" value="1"/>
</dbReference>
<dbReference type="SUPFAM" id="SSF103473">
    <property type="entry name" value="MFS general substrate transporter"/>
    <property type="match status" value="1"/>
</dbReference>
<reference evidence="3" key="1">
    <citation type="journal article" date="2021" name="G3 (Bethesda)">
        <title>Chromosome assembled and annotated genome sequence of Aspergillus flavus NRRL 3357.</title>
        <authorList>
            <person name="Skerker J.M."/>
            <person name="Pianalto K.M."/>
            <person name="Mondo S.J."/>
            <person name="Yang K."/>
            <person name="Arkin A.P."/>
            <person name="Keller N.P."/>
            <person name="Grigoriev I.V."/>
            <person name="Louise Glass N.L."/>
        </authorList>
    </citation>
    <scope>NUCLEOTIDE SEQUENCE [LARGE SCALE GENOMIC DNA]</scope>
    <source>
        <strain evidence="3">ATCC 200026 / FGSC A1120 / IAM 13836 / NRRL 3357 / JCM 12722 / SRRC 167</strain>
    </source>
</reference>
<dbReference type="PANTHER" id="PTHR11360">
    <property type="entry name" value="MONOCARBOXYLATE TRANSPORTER"/>
    <property type="match status" value="1"/>
</dbReference>
<gene>
    <name evidence="2" type="ORF">F9C07_2061017</name>
</gene>